<name>A0ABV9MCT3_9BACL</name>
<proteinExistence type="predicted"/>
<organism evidence="1 2">
    <name type="scientific">Planococcus dechangensis</name>
    <dbReference type="NCBI Taxonomy" id="1176255"/>
    <lineage>
        <taxon>Bacteria</taxon>
        <taxon>Bacillati</taxon>
        <taxon>Bacillota</taxon>
        <taxon>Bacilli</taxon>
        <taxon>Bacillales</taxon>
        <taxon>Caryophanaceae</taxon>
        <taxon>Planococcus</taxon>
    </lineage>
</organism>
<comment type="caution">
    <text evidence="1">The sequence shown here is derived from an EMBL/GenBank/DDBJ whole genome shotgun (WGS) entry which is preliminary data.</text>
</comment>
<reference evidence="2" key="1">
    <citation type="journal article" date="2019" name="Int. J. Syst. Evol. Microbiol.">
        <title>The Global Catalogue of Microorganisms (GCM) 10K type strain sequencing project: providing services to taxonomists for standard genome sequencing and annotation.</title>
        <authorList>
            <consortium name="The Broad Institute Genomics Platform"/>
            <consortium name="The Broad Institute Genome Sequencing Center for Infectious Disease"/>
            <person name="Wu L."/>
            <person name="Ma J."/>
        </authorList>
    </citation>
    <scope>NUCLEOTIDE SEQUENCE [LARGE SCALE GENOMIC DNA]</scope>
    <source>
        <strain evidence="2">CGMCC 1.12151</strain>
    </source>
</reference>
<sequence>MDCADYQRRLENEHGAPIEQIIRKVYIDEDQGPATGAQALGIPRQVFMHFVHECDLKKEKLQRL</sequence>
<protein>
    <recommendedName>
        <fullName evidence="3">Helix-turn-helix domain-containing protein</fullName>
    </recommendedName>
</protein>
<dbReference type="RefSeq" id="WP_377278452.1">
    <property type="nucleotide sequence ID" value="NZ_JBHSGL010000005.1"/>
</dbReference>
<evidence type="ECO:0000313" key="2">
    <source>
        <dbReference type="Proteomes" id="UP001595932"/>
    </source>
</evidence>
<dbReference type="Proteomes" id="UP001595932">
    <property type="component" value="Unassembled WGS sequence"/>
</dbReference>
<accession>A0ABV9MCT3</accession>
<keyword evidence="2" id="KW-1185">Reference proteome</keyword>
<dbReference type="EMBL" id="JBHSGL010000005">
    <property type="protein sequence ID" value="MFC4712931.1"/>
    <property type="molecule type" value="Genomic_DNA"/>
</dbReference>
<gene>
    <name evidence="1" type="ORF">ACFO5U_08675</name>
</gene>
<evidence type="ECO:0008006" key="3">
    <source>
        <dbReference type="Google" id="ProtNLM"/>
    </source>
</evidence>
<evidence type="ECO:0000313" key="1">
    <source>
        <dbReference type="EMBL" id="MFC4712931.1"/>
    </source>
</evidence>